<evidence type="ECO:0000313" key="2">
    <source>
        <dbReference type="EMBL" id="VDO30850.1"/>
    </source>
</evidence>
<evidence type="ECO:0000313" key="4">
    <source>
        <dbReference type="WBParaSite" id="HPLM_0000708001-mRNA-1"/>
    </source>
</evidence>
<protein>
    <submittedName>
        <fullName evidence="2 4">Uncharacterized protein</fullName>
    </submittedName>
</protein>
<evidence type="ECO:0000313" key="3">
    <source>
        <dbReference type="Proteomes" id="UP000268014"/>
    </source>
</evidence>
<dbReference type="WBParaSite" id="HPLM_0000708001-mRNA-1">
    <property type="protein sequence ID" value="HPLM_0000708001-mRNA-1"/>
    <property type="gene ID" value="HPLM_0000708001"/>
</dbReference>
<organism evidence="4">
    <name type="scientific">Haemonchus placei</name>
    <name type="common">Barber's pole worm</name>
    <dbReference type="NCBI Taxonomy" id="6290"/>
    <lineage>
        <taxon>Eukaryota</taxon>
        <taxon>Metazoa</taxon>
        <taxon>Ecdysozoa</taxon>
        <taxon>Nematoda</taxon>
        <taxon>Chromadorea</taxon>
        <taxon>Rhabditida</taxon>
        <taxon>Rhabditina</taxon>
        <taxon>Rhabditomorpha</taxon>
        <taxon>Strongyloidea</taxon>
        <taxon>Trichostrongylidae</taxon>
        <taxon>Haemonchus</taxon>
    </lineage>
</organism>
<accession>A0A0N4W9T4</accession>
<sequence>MLPNKGVTFPTEDTGGQRNWFEAFSGNSEMKKSCAELSTEDTDEQRNGLEAFEGKLKMKKPREKPQTNTTKIL</sequence>
<feature type="region of interest" description="Disordered" evidence="1">
    <location>
        <begin position="1"/>
        <end position="20"/>
    </location>
</feature>
<reference evidence="2 3" key="2">
    <citation type="submission" date="2018-11" db="EMBL/GenBank/DDBJ databases">
        <authorList>
            <consortium name="Pathogen Informatics"/>
        </authorList>
    </citation>
    <scope>NUCLEOTIDE SEQUENCE [LARGE SCALE GENOMIC DNA]</scope>
    <source>
        <strain evidence="2 3">MHpl1</strain>
    </source>
</reference>
<proteinExistence type="predicted"/>
<gene>
    <name evidence="2" type="ORF">HPLM_LOCUS7072</name>
</gene>
<evidence type="ECO:0000256" key="1">
    <source>
        <dbReference type="SAM" id="MobiDB-lite"/>
    </source>
</evidence>
<dbReference type="AlphaFoldDB" id="A0A0N4W9T4"/>
<name>A0A0N4W9T4_HAEPC</name>
<dbReference type="Proteomes" id="UP000268014">
    <property type="component" value="Unassembled WGS sequence"/>
</dbReference>
<keyword evidence="3" id="KW-1185">Reference proteome</keyword>
<reference evidence="4" key="1">
    <citation type="submission" date="2017-02" db="UniProtKB">
        <authorList>
            <consortium name="WormBaseParasite"/>
        </authorList>
    </citation>
    <scope>IDENTIFICATION</scope>
</reference>
<dbReference type="EMBL" id="UZAF01016595">
    <property type="protein sequence ID" value="VDO30850.1"/>
    <property type="molecule type" value="Genomic_DNA"/>
</dbReference>